<evidence type="ECO:0000256" key="11">
    <source>
        <dbReference type="ARBA" id="ARBA00023316"/>
    </source>
</evidence>
<comment type="function">
    <text evidence="1">Removes C-terminal D-alanyl residues from sugar-peptide cell wall precursors.</text>
</comment>
<evidence type="ECO:0000256" key="5">
    <source>
        <dbReference type="ARBA" id="ARBA00022645"/>
    </source>
</evidence>
<proteinExistence type="inferred from homology"/>
<evidence type="ECO:0000313" key="18">
    <source>
        <dbReference type="EMBL" id="PZP56264.1"/>
    </source>
</evidence>
<comment type="similarity">
    <text evidence="3 15">Belongs to the peptidase S11 family.</text>
</comment>
<reference evidence="18 19" key="1">
    <citation type="submission" date="2017-08" db="EMBL/GenBank/DDBJ databases">
        <title>Infants hospitalized years apart are colonized by the same room-sourced microbial strains.</title>
        <authorList>
            <person name="Brooks B."/>
            <person name="Olm M.R."/>
            <person name="Firek B.A."/>
            <person name="Baker R."/>
            <person name="Thomas B.C."/>
            <person name="Morowitz M.J."/>
            <person name="Banfield J.F."/>
        </authorList>
    </citation>
    <scope>NUCLEOTIDE SEQUENCE [LARGE SCALE GENOMIC DNA]</scope>
    <source>
        <strain evidence="18">S2_006_000_R2_64</strain>
    </source>
</reference>
<dbReference type="EMBL" id="QFOT01000032">
    <property type="protein sequence ID" value="PZP56264.1"/>
    <property type="molecule type" value="Genomic_DNA"/>
</dbReference>
<dbReference type="Pfam" id="PF07943">
    <property type="entry name" value="PBP5_C"/>
    <property type="match status" value="1"/>
</dbReference>
<feature type="active site" description="Acyl-ester intermediate" evidence="13">
    <location>
        <position position="56"/>
    </location>
</feature>
<dbReference type="UniPathway" id="UPA00219"/>
<feature type="chain" id="PRO_5016000107" description="serine-type D-Ala-D-Ala carboxypeptidase" evidence="16">
    <location>
        <begin position="22"/>
        <end position="380"/>
    </location>
</feature>
<evidence type="ECO:0000256" key="4">
    <source>
        <dbReference type="ARBA" id="ARBA00012448"/>
    </source>
</evidence>
<dbReference type="EC" id="3.4.16.4" evidence="4"/>
<accession>A0A2W5FPD9</accession>
<evidence type="ECO:0000256" key="9">
    <source>
        <dbReference type="ARBA" id="ARBA00022960"/>
    </source>
</evidence>
<organism evidence="18 19">
    <name type="scientific">Micavibrio aeruginosavorus</name>
    <dbReference type="NCBI Taxonomy" id="349221"/>
    <lineage>
        <taxon>Bacteria</taxon>
        <taxon>Pseudomonadati</taxon>
        <taxon>Bdellovibrionota</taxon>
        <taxon>Bdellovibrionia</taxon>
        <taxon>Bdellovibrionales</taxon>
        <taxon>Pseudobdellovibrionaceae</taxon>
        <taxon>Micavibrio</taxon>
    </lineage>
</organism>
<comment type="caution">
    <text evidence="18">The sequence shown here is derived from an EMBL/GenBank/DDBJ whole genome shotgun (WGS) entry which is preliminary data.</text>
</comment>
<evidence type="ECO:0000256" key="16">
    <source>
        <dbReference type="SAM" id="SignalP"/>
    </source>
</evidence>
<dbReference type="Pfam" id="PF00768">
    <property type="entry name" value="Peptidase_S11"/>
    <property type="match status" value="1"/>
</dbReference>
<evidence type="ECO:0000256" key="3">
    <source>
        <dbReference type="ARBA" id="ARBA00007164"/>
    </source>
</evidence>
<keyword evidence="10" id="KW-0573">Peptidoglycan synthesis</keyword>
<keyword evidence="8" id="KW-0378">Hydrolase</keyword>
<dbReference type="GO" id="GO:0008360">
    <property type="term" value="P:regulation of cell shape"/>
    <property type="evidence" value="ECO:0007669"/>
    <property type="project" value="UniProtKB-KW"/>
</dbReference>
<evidence type="ECO:0000256" key="1">
    <source>
        <dbReference type="ARBA" id="ARBA00003217"/>
    </source>
</evidence>
<dbReference type="GO" id="GO:0071555">
    <property type="term" value="P:cell wall organization"/>
    <property type="evidence" value="ECO:0007669"/>
    <property type="project" value="UniProtKB-KW"/>
</dbReference>
<keyword evidence="9" id="KW-0133">Cell shape</keyword>
<dbReference type="InterPro" id="IPR037167">
    <property type="entry name" value="Peptidase_S11_C_sf"/>
</dbReference>
<evidence type="ECO:0000256" key="15">
    <source>
        <dbReference type="RuleBase" id="RU004016"/>
    </source>
</evidence>
<evidence type="ECO:0000256" key="7">
    <source>
        <dbReference type="ARBA" id="ARBA00022729"/>
    </source>
</evidence>
<evidence type="ECO:0000256" key="13">
    <source>
        <dbReference type="PIRSR" id="PIRSR618044-1"/>
    </source>
</evidence>
<evidence type="ECO:0000256" key="14">
    <source>
        <dbReference type="PIRSR" id="PIRSR618044-2"/>
    </source>
</evidence>
<evidence type="ECO:0000256" key="8">
    <source>
        <dbReference type="ARBA" id="ARBA00022801"/>
    </source>
</evidence>
<dbReference type="InterPro" id="IPR012907">
    <property type="entry name" value="Peptidase_S11_C"/>
</dbReference>
<dbReference type="InterPro" id="IPR001967">
    <property type="entry name" value="Peptidase_S11_N"/>
</dbReference>
<comment type="pathway">
    <text evidence="2">Cell wall biogenesis; peptidoglycan biosynthesis.</text>
</comment>
<feature type="binding site" evidence="14">
    <location>
        <position position="218"/>
    </location>
    <ligand>
        <name>substrate</name>
    </ligand>
</feature>
<dbReference type="SUPFAM" id="SSF56601">
    <property type="entry name" value="beta-lactamase/transpeptidase-like"/>
    <property type="match status" value="1"/>
</dbReference>
<dbReference type="Gene3D" id="2.60.410.10">
    <property type="entry name" value="D-Ala-D-Ala carboxypeptidase, C-terminal domain"/>
    <property type="match status" value="1"/>
</dbReference>
<feature type="signal peptide" evidence="16">
    <location>
        <begin position="1"/>
        <end position="21"/>
    </location>
</feature>
<dbReference type="PANTHER" id="PTHR21581:SF6">
    <property type="entry name" value="TRAFFICKING PROTEIN PARTICLE COMPLEX SUBUNIT 12"/>
    <property type="match status" value="1"/>
</dbReference>
<keyword evidence="5 18" id="KW-0121">Carboxypeptidase</keyword>
<dbReference type="PANTHER" id="PTHR21581">
    <property type="entry name" value="D-ALANYL-D-ALANINE CARBOXYPEPTIDASE"/>
    <property type="match status" value="1"/>
</dbReference>
<dbReference type="InterPro" id="IPR018044">
    <property type="entry name" value="Peptidase_S11"/>
</dbReference>
<dbReference type="Gene3D" id="3.40.710.10">
    <property type="entry name" value="DD-peptidase/beta-lactamase superfamily"/>
    <property type="match status" value="1"/>
</dbReference>
<feature type="domain" description="Peptidase S11 D-Ala-D-Ala carboxypeptidase A C-terminal" evidence="17">
    <location>
        <begin position="268"/>
        <end position="358"/>
    </location>
</feature>
<evidence type="ECO:0000256" key="2">
    <source>
        <dbReference type="ARBA" id="ARBA00004752"/>
    </source>
</evidence>
<dbReference type="InterPro" id="IPR012338">
    <property type="entry name" value="Beta-lactam/transpept-like"/>
</dbReference>
<feature type="active site" description="Proton acceptor" evidence="13">
    <location>
        <position position="59"/>
    </location>
</feature>
<dbReference type="GO" id="GO:0009002">
    <property type="term" value="F:serine-type D-Ala-D-Ala carboxypeptidase activity"/>
    <property type="evidence" value="ECO:0007669"/>
    <property type="project" value="UniProtKB-EC"/>
</dbReference>
<dbReference type="SMART" id="SM00936">
    <property type="entry name" value="PBP5_C"/>
    <property type="match status" value="1"/>
</dbReference>
<evidence type="ECO:0000259" key="17">
    <source>
        <dbReference type="SMART" id="SM00936"/>
    </source>
</evidence>
<name>A0A2W5FPD9_9BACT</name>
<keyword evidence="7 16" id="KW-0732">Signal</keyword>
<protein>
    <recommendedName>
        <fullName evidence="4">serine-type D-Ala-D-Ala carboxypeptidase</fullName>
        <ecNumber evidence="4">3.4.16.4</ecNumber>
    </recommendedName>
</protein>
<comment type="catalytic activity">
    <reaction evidence="12">
        <text>Preferential cleavage: (Ac)2-L-Lys-D-Ala-|-D-Ala. Also transpeptidation of peptidyl-alanyl moieties that are N-acyl substituents of D-alanine.</text>
        <dbReference type="EC" id="3.4.16.4"/>
    </reaction>
</comment>
<evidence type="ECO:0000256" key="12">
    <source>
        <dbReference type="ARBA" id="ARBA00034000"/>
    </source>
</evidence>
<dbReference type="PRINTS" id="PR00725">
    <property type="entry name" value="DADACBPTASE1"/>
</dbReference>
<dbReference type="InterPro" id="IPR015956">
    <property type="entry name" value="Peniciliin-bd_prot_C_sf"/>
</dbReference>
<dbReference type="SUPFAM" id="SSF69189">
    <property type="entry name" value="Penicillin-binding protein associated domain"/>
    <property type="match status" value="1"/>
</dbReference>
<sequence length="380" mass="41484">MKIKLLSFLSVLLLASSPALALEPPTTLATQAFAMDYETGAVLYDKDADVRMATSSMSKVLTSMVAFDAVKSGTISMEQELPVSEKAWRMQGSKTYVDINKPISVSDLIHGVIIQSGNDACIVLAEGIAGTEESFAEMLNKKATELGMKNSHFVNASGWPDPEHYSTPRDLAIMARALIHDYPEEYPIYSMKDFTYNNIKQGNRNPLLYSYPGTDGVKTGHAEEAGYGVIGSAVMNGRRVILVINGTKSMQERADESRKLMDWTLRNFKNVEIAKKGKIYAVADVVLGLQTKVPLTVAENVKMTLPQMAGAEVKVQASYSTPLKAPVKAGEKVGKLVITIPNLPTQEIPLITAAPVEEKGMFARTLEKFLIRIVGTPKYS</sequence>
<evidence type="ECO:0000256" key="10">
    <source>
        <dbReference type="ARBA" id="ARBA00022984"/>
    </source>
</evidence>
<feature type="active site" evidence="13">
    <location>
        <position position="116"/>
    </location>
</feature>
<keyword evidence="11" id="KW-0961">Cell wall biogenesis/degradation</keyword>
<evidence type="ECO:0000313" key="19">
    <source>
        <dbReference type="Proteomes" id="UP000249739"/>
    </source>
</evidence>
<gene>
    <name evidence="18" type="ORF">DI586_04345</name>
</gene>
<evidence type="ECO:0000256" key="6">
    <source>
        <dbReference type="ARBA" id="ARBA00022670"/>
    </source>
</evidence>
<dbReference type="AlphaFoldDB" id="A0A2W5FPD9"/>
<dbReference type="GO" id="GO:0009252">
    <property type="term" value="P:peptidoglycan biosynthetic process"/>
    <property type="evidence" value="ECO:0007669"/>
    <property type="project" value="UniProtKB-UniPathway"/>
</dbReference>
<keyword evidence="6" id="KW-0645">Protease</keyword>
<dbReference type="Proteomes" id="UP000249739">
    <property type="component" value="Unassembled WGS sequence"/>
</dbReference>
<dbReference type="GO" id="GO:0006508">
    <property type="term" value="P:proteolysis"/>
    <property type="evidence" value="ECO:0007669"/>
    <property type="project" value="UniProtKB-KW"/>
</dbReference>